<protein>
    <recommendedName>
        <fullName evidence="9">Sorting nexin 25</fullName>
    </recommendedName>
</protein>
<sequence>MNPHTHHAAAGGFTKSDASPGPAVAPDGAVSAVRVMEPNQCCRKRSLSAPDTRCLELLQRLTDRGRNSNWDTDQSPPSAVDSPSPAPHSIPCTDPSSHSSRVILTAVSGLLAVSLYHLGQGSTQSSSEGGLSLTVLLLRCLVYLACALCALILGAIFAMHRSGRPAALTDFTRGRTPLTRTSLQSGNACEQTQTRRVVISHSMDKALKEVFDYSYRDYILSWYRDLTKDDGQLYHLLSDDFWELARTLRSRLTHIDVVRVVCNDVVKNLLTHFCELKAASTRQDEQPRPFALHPCLKNSEEELKFLQTCAQVLVLCLVPTRDAQSRILRIVLSEILAIKVLKPLVELLSDPDYINQMLLSQLEYREQVNERHKKAYTYAPSYEEFIKLITSSSDVEFLKQLRYQIVVEIIQATTIGSFPQMKKQKDPKGKETAAMKADMLRARNMKRYINQLTVAKKQCEKRIKLLGGPAYDQQDDGTSDESDCPQSQKILQFDEILTNPSFREHFRLYMERIDKRALIGLWESVEYLKNANKAEIPQLVGEIYQNYFVENRDIPVEKALYKEIQQSLVGNKGIEVFNKIQADVYETMKDRYYPSFIVSDLYDQLIRKEDTASSLCVTDDKDEVMQVCEGNEEILEECTSGITEQASYAVNKLQQLTERLDYKRQALSSIINAPKPDKKIISKLKEEIALMEKEQSDLDLHISRTDLWCENLGMWHAHINTSQVSEENGEQMPTYMVSVNLPESGESESRNWIVHRKLSEFQNLHRKLSECFPSLKKVPLPSLSKLPFKSIDQKFLDKSKTQLNLFLQNLLTDERLYQSEVLYAFLSPSPEHLKVIDIQGKKSSFSLSSFLERFPGDFFSHQEDEIEEEVDLSDYGDDVDGKKDALAEPCFMLIVEIFELRGMFKWVRKTLIALVQITFGRTINKQIRDTVHWIFSEQMMVYYINVFRDAFWPNGKLAPPKTPRTEMQCQETKQKAQQKLLENIPDALQNLVGQQNARHGIIKVFNALQENRANKHLLYVLLELLLIETCPELRTHLEQIKFSSSTDSTK</sequence>
<feature type="domain" description="RGS" evidence="4">
    <location>
        <begin position="492"/>
        <end position="606"/>
    </location>
</feature>
<evidence type="ECO:0000313" key="8">
    <source>
        <dbReference type="Proteomes" id="UP000812440"/>
    </source>
</evidence>
<dbReference type="Gene3D" id="3.30.1520.10">
    <property type="entry name" value="Phox-like domain"/>
    <property type="match status" value="1"/>
</dbReference>
<feature type="region of interest" description="Disordered" evidence="2">
    <location>
        <begin position="1"/>
        <end position="26"/>
    </location>
</feature>
<dbReference type="AlphaFoldDB" id="A0A8T2KBQ8"/>
<dbReference type="Gene3D" id="1.10.167.10">
    <property type="entry name" value="Regulator of G-protein Signalling 4, domain 2"/>
    <property type="match status" value="1"/>
</dbReference>
<keyword evidence="3" id="KW-1133">Transmembrane helix</keyword>
<evidence type="ECO:0000256" key="2">
    <source>
        <dbReference type="SAM" id="MobiDB-lite"/>
    </source>
</evidence>
<dbReference type="InterPro" id="IPR001683">
    <property type="entry name" value="PX_dom"/>
</dbReference>
<evidence type="ECO:0008006" key="9">
    <source>
        <dbReference type="Google" id="ProtNLM"/>
    </source>
</evidence>
<dbReference type="Pfam" id="PF00787">
    <property type="entry name" value="PX"/>
    <property type="match status" value="1"/>
</dbReference>
<evidence type="ECO:0000259" key="6">
    <source>
        <dbReference type="PROSITE" id="PS51207"/>
    </source>
</evidence>
<evidence type="ECO:0000313" key="7">
    <source>
        <dbReference type="EMBL" id="KAG8453703.1"/>
    </source>
</evidence>
<dbReference type="PROSITE" id="PS50132">
    <property type="entry name" value="RGS"/>
    <property type="match status" value="1"/>
</dbReference>
<proteinExistence type="inferred from homology"/>
<dbReference type="PANTHER" id="PTHR22775">
    <property type="entry name" value="SORTING NEXIN"/>
    <property type="match status" value="1"/>
</dbReference>
<feature type="domain" description="PXA" evidence="6">
    <location>
        <begin position="200"/>
        <end position="366"/>
    </location>
</feature>
<dbReference type="GO" id="GO:0005768">
    <property type="term" value="C:endosome"/>
    <property type="evidence" value="ECO:0007669"/>
    <property type="project" value="TreeGrafter"/>
</dbReference>
<feature type="compositionally biased region" description="Low complexity" evidence="2">
    <location>
        <begin position="75"/>
        <end position="89"/>
    </location>
</feature>
<keyword evidence="3" id="KW-0472">Membrane</keyword>
<keyword evidence="3" id="KW-0812">Transmembrane</keyword>
<dbReference type="GO" id="GO:0035091">
    <property type="term" value="F:phosphatidylinositol binding"/>
    <property type="evidence" value="ECO:0007669"/>
    <property type="project" value="InterPro"/>
</dbReference>
<feature type="region of interest" description="Disordered" evidence="2">
    <location>
        <begin position="65"/>
        <end position="97"/>
    </location>
</feature>
<evidence type="ECO:0000256" key="3">
    <source>
        <dbReference type="SAM" id="Phobius"/>
    </source>
</evidence>
<keyword evidence="8" id="KW-1185">Reference proteome</keyword>
<organism evidence="7 8">
    <name type="scientific">Hymenochirus boettgeri</name>
    <name type="common">Congo dwarf clawed frog</name>
    <dbReference type="NCBI Taxonomy" id="247094"/>
    <lineage>
        <taxon>Eukaryota</taxon>
        <taxon>Metazoa</taxon>
        <taxon>Chordata</taxon>
        <taxon>Craniata</taxon>
        <taxon>Vertebrata</taxon>
        <taxon>Euteleostomi</taxon>
        <taxon>Amphibia</taxon>
        <taxon>Batrachia</taxon>
        <taxon>Anura</taxon>
        <taxon>Pipoidea</taxon>
        <taxon>Pipidae</taxon>
        <taxon>Pipinae</taxon>
        <taxon>Hymenochirus</taxon>
    </lineage>
</organism>
<dbReference type="PROSITE" id="PS50195">
    <property type="entry name" value="PX"/>
    <property type="match status" value="1"/>
</dbReference>
<dbReference type="InterPro" id="IPR044926">
    <property type="entry name" value="RGS_subdomain_2"/>
</dbReference>
<dbReference type="Pfam" id="PF02194">
    <property type="entry name" value="PXA"/>
    <property type="match status" value="1"/>
</dbReference>
<dbReference type="OrthoDB" id="120967at2759"/>
<dbReference type="InterPro" id="IPR013937">
    <property type="entry name" value="Sorting_nexin_C"/>
</dbReference>
<dbReference type="Pfam" id="PF08628">
    <property type="entry name" value="Nexin_C"/>
    <property type="match status" value="1"/>
</dbReference>
<dbReference type="Pfam" id="PF00615">
    <property type="entry name" value="RGS"/>
    <property type="match status" value="1"/>
</dbReference>
<dbReference type="InterPro" id="IPR036871">
    <property type="entry name" value="PX_dom_sf"/>
</dbReference>
<gene>
    <name evidence="7" type="ORF">GDO86_000364</name>
</gene>
<accession>A0A8T2KBQ8</accession>
<dbReference type="InterPro" id="IPR036305">
    <property type="entry name" value="RGS_sf"/>
</dbReference>
<dbReference type="SUPFAM" id="SSF64268">
    <property type="entry name" value="PX domain"/>
    <property type="match status" value="1"/>
</dbReference>
<evidence type="ECO:0000259" key="4">
    <source>
        <dbReference type="PROSITE" id="PS50132"/>
    </source>
</evidence>
<evidence type="ECO:0000256" key="1">
    <source>
        <dbReference type="ARBA" id="ARBA00010883"/>
    </source>
</evidence>
<dbReference type="InterPro" id="IPR003114">
    <property type="entry name" value="Phox_assoc"/>
</dbReference>
<dbReference type="SUPFAM" id="SSF48097">
    <property type="entry name" value="Regulator of G-protein signaling, RGS"/>
    <property type="match status" value="1"/>
</dbReference>
<reference evidence="7" key="1">
    <citation type="thesis" date="2020" institute="ProQuest LLC" country="789 East Eisenhower Parkway, Ann Arbor, MI, USA">
        <title>Comparative Genomics and Chromosome Evolution.</title>
        <authorList>
            <person name="Mudd A.B."/>
        </authorList>
    </citation>
    <scope>NUCLEOTIDE SEQUENCE</scope>
    <source>
        <strain evidence="7">Female2</strain>
        <tissue evidence="7">Blood</tissue>
    </source>
</reference>
<feature type="transmembrane region" description="Helical" evidence="3">
    <location>
        <begin position="131"/>
        <end position="158"/>
    </location>
</feature>
<evidence type="ECO:0000259" key="5">
    <source>
        <dbReference type="PROSITE" id="PS50195"/>
    </source>
</evidence>
<comment type="similarity">
    <text evidence="1">Belongs to the sorting nexin family.</text>
</comment>
<dbReference type="PROSITE" id="PS51207">
    <property type="entry name" value="PXA"/>
    <property type="match status" value="1"/>
</dbReference>
<dbReference type="InterPro" id="IPR016137">
    <property type="entry name" value="RGS"/>
</dbReference>
<dbReference type="SMART" id="SM00313">
    <property type="entry name" value="PXA"/>
    <property type="match status" value="1"/>
</dbReference>
<dbReference type="SMART" id="SM00315">
    <property type="entry name" value="RGS"/>
    <property type="match status" value="1"/>
</dbReference>
<dbReference type="SMART" id="SM00312">
    <property type="entry name" value="PX"/>
    <property type="match status" value="1"/>
</dbReference>
<name>A0A8T2KBQ8_9PIPI</name>
<dbReference type="PANTHER" id="PTHR22775:SF48">
    <property type="entry name" value="SORTING NEXIN-25"/>
    <property type="match status" value="1"/>
</dbReference>
<dbReference type="Proteomes" id="UP000812440">
    <property type="component" value="Chromosome 1"/>
</dbReference>
<feature type="domain" description="PX" evidence="5">
    <location>
        <begin position="713"/>
        <end position="833"/>
    </location>
</feature>
<comment type="caution">
    <text evidence="7">The sequence shown here is derived from an EMBL/GenBank/DDBJ whole genome shotgun (WGS) entry which is preliminary data.</text>
</comment>
<dbReference type="EMBL" id="JAACNH010000001">
    <property type="protein sequence ID" value="KAG8453703.1"/>
    <property type="molecule type" value="Genomic_DNA"/>
</dbReference>